<protein>
    <recommendedName>
        <fullName evidence="4">Retrotransposon gag domain-containing protein</fullName>
    </recommendedName>
</protein>
<dbReference type="Proteomes" id="UP000265520">
    <property type="component" value="Unassembled WGS sequence"/>
</dbReference>
<evidence type="ECO:0000313" key="3">
    <source>
        <dbReference type="Proteomes" id="UP000265520"/>
    </source>
</evidence>
<reference evidence="2 3" key="1">
    <citation type="journal article" date="2018" name="Front. Plant Sci.">
        <title>Red Clover (Trifolium pratense) and Zigzag Clover (T. medium) - A Picture of Genomic Similarities and Differences.</title>
        <authorList>
            <person name="Dluhosova J."/>
            <person name="Istvanek J."/>
            <person name="Nedelnik J."/>
            <person name="Repkova J."/>
        </authorList>
    </citation>
    <scope>NUCLEOTIDE SEQUENCE [LARGE SCALE GENOMIC DNA]</scope>
    <source>
        <strain evidence="3">cv. 10/8</strain>
        <tissue evidence="2">Leaf</tissue>
    </source>
</reference>
<dbReference type="AlphaFoldDB" id="A0A392ST82"/>
<dbReference type="PANTHER" id="PTHR33223:SF10">
    <property type="entry name" value="AMINOTRANSFERASE-LIKE PLANT MOBILE DOMAIN-CONTAINING PROTEIN"/>
    <property type="match status" value="1"/>
</dbReference>
<feature type="non-terminal residue" evidence="2">
    <location>
        <position position="1"/>
    </location>
</feature>
<accession>A0A392ST82</accession>
<sequence length="99" mass="11558">PPRDDHRHSPWSDEERHIGPLTRRVMRVPLPVGLEKPPPLDTYDGSTDRDDHIENIKVVLDYRDVQGSIKCKLFPTTLRKGAMSWYKNLPPESIDSWRE</sequence>
<feature type="non-terminal residue" evidence="2">
    <location>
        <position position="99"/>
    </location>
</feature>
<comment type="caution">
    <text evidence="2">The sequence shown here is derived from an EMBL/GenBank/DDBJ whole genome shotgun (WGS) entry which is preliminary data.</text>
</comment>
<dbReference type="PANTHER" id="PTHR33223">
    <property type="entry name" value="CCHC-TYPE DOMAIN-CONTAINING PROTEIN"/>
    <property type="match status" value="1"/>
</dbReference>
<keyword evidence="3" id="KW-1185">Reference proteome</keyword>
<dbReference type="EMBL" id="LXQA010429248">
    <property type="protein sequence ID" value="MCI51265.1"/>
    <property type="molecule type" value="Genomic_DNA"/>
</dbReference>
<evidence type="ECO:0000256" key="1">
    <source>
        <dbReference type="SAM" id="MobiDB-lite"/>
    </source>
</evidence>
<organism evidence="2 3">
    <name type="scientific">Trifolium medium</name>
    <dbReference type="NCBI Taxonomy" id="97028"/>
    <lineage>
        <taxon>Eukaryota</taxon>
        <taxon>Viridiplantae</taxon>
        <taxon>Streptophyta</taxon>
        <taxon>Embryophyta</taxon>
        <taxon>Tracheophyta</taxon>
        <taxon>Spermatophyta</taxon>
        <taxon>Magnoliopsida</taxon>
        <taxon>eudicotyledons</taxon>
        <taxon>Gunneridae</taxon>
        <taxon>Pentapetalae</taxon>
        <taxon>rosids</taxon>
        <taxon>fabids</taxon>
        <taxon>Fabales</taxon>
        <taxon>Fabaceae</taxon>
        <taxon>Papilionoideae</taxon>
        <taxon>50 kb inversion clade</taxon>
        <taxon>NPAAA clade</taxon>
        <taxon>Hologalegina</taxon>
        <taxon>IRL clade</taxon>
        <taxon>Trifolieae</taxon>
        <taxon>Trifolium</taxon>
    </lineage>
</organism>
<feature type="region of interest" description="Disordered" evidence="1">
    <location>
        <begin position="29"/>
        <end position="48"/>
    </location>
</feature>
<name>A0A392ST82_9FABA</name>
<proteinExistence type="predicted"/>
<evidence type="ECO:0008006" key="4">
    <source>
        <dbReference type="Google" id="ProtNLM"/>
    </source>
</evidence>
<evidence type="ECO:0000313" key="2">
    <source>
        <dbReference type="EMBL" id="MCI51265.1"/>
    </source>
</evidence>